<sequence length="222" mass="24637">MPNSPSGALNSIPASSMVRQLLTTSRDENPHAIARLDNTSAQPCSSRARSRYMPYSIPRARYHKEPSPQPLDLRVKSQKPSSPVASTSATVQSIQTPYADKFMAIPEVERERLYNNMMARAIRLTVPIDYTGANVSLEMRAAGMAYLMGIPVYHPLVIRDIAQRTMLTATRLQTAVLHFSRAYQLHEQRNGTPLRGQGEVFELMQRIAEKAPVPSSSKGTGE</sequence>
<dbReference type="RefSeq" id="WP_045047147.1">
    <property type="nucleotide sequence ID" value="NZ_CP114058.1"/>
</dbReference>
<proteinExistence type="predicted"/>
<name>A0ABY7HQY2_9GAMM</name>
<dbReference type="EMBL" id="CP114058">
    <property type="protein sequence ID" value="WAT01807.1"/>
    <property type="molecule type" value="Genomic_DNA"/>
</dbReference>
<keyword evidence="3" id="KW-1185">Reference proteome</keyword>
<protein>
    <submittedName>
        <fullName evidence="2">Uncharacterized protein</fullName>
    </submittedName>
</protein>
<evidence type="ECO:0000313" key="3">
    <source>
        <dbReference type="Proteomes" id="UP001164712"/>
    </source>
</evidence>
<accession>A0ABY7HQY2</accession>
<evidence type="ECO:0000313" key="2">
    <source>
        <dbReference type="EMBL" id="WAT01807.1"/>
    </source>
</evidence>
<feature type="compositionally biased region" description="Polar residues" evidence="1">
    <location>
        <begin position="78"/>
        <end position="90"/>
    </location>
</feature>
<dbReference type="Proteomes" id="UP001164712">
    <property type="component" value="Chromosome"/>
</dbReference>
<reference evidence="2" key="1">
    <citation type="submission" date="2022-12" db="EMBL/GenBank/DDBJ databases">
        <title>Complete genome sequence of an Australian strain of Rouxiella badensis DAR84756 and resolution of the R. badensis DSM100043 and R. chamberiensis DSM28324 genomes.</title>
        <authorList>
            <person name="Paul S."/>
            <person name="Anderson P.J."/>
            <person name="Maynard G."/>
            <person name="Dyall-Smith M."/>
            <person name="Kudinha T."/>
        </authorList>
    </citation>
    <scope>NUCLEOTIDE SEQUENCE</scope>
    <source>
        <strain evidence="2">DSM 28324</strain>
    </source>
</reference>
<evidence type="ECO:0000256" key="1">
    <source>
        <dbReference type="SAM" id="MobiDB-lite"/>
    </source>
</evidence>
<gene>
    <name evidence="2" type="ORF">O1V66_03575</name>
</gene>
<feature type="region of interest" description="Disordered" evidence="1">
    <location>
        <begin position="60"/>
        <end position="90"/>
    </location>
</feature>
<organism evidence="2 3">
    <name type="scientific">Rouxiella chamberiensis</name>
    <dbReference type="NCBI Taxonomy" id="1513468"/>
    <lineage>
        <taxon>Bacteria</taxon>
        <taxon>Pseudomonadati</taxon>
        <taxon>Pseudomonadota</taxon>
        <taxon>Gammaproteobacteria</taxon>
        <taxon>Enterobacterales</taxon>
        <taxon>Yersiniaceae</taxon>
        <taxon>Rouxiella</taxon>
    </lineage>
</organism>